<dbReference type="PANTHER" id="PTHR43806">
    <property type="entry name" value="PEPTIDASE S8"/>
    <property type="match status" value="1"/>
</dbReference>
<feature type="domain" description="Malectin" evidence="8">
    <location>
        <begin position="1030"/>
        <end position="1183"/>
    </location>
</feature>
<dbReference type="PROSITE" id="PS00138">
    <property type="entry name" value="SUBTILASE_SER"/>
    <property type="match status" value="1"/>
</dbReference>
<keyword evidence="2 5" id="KW-0645">Protease</keyword>
<evidence type="ECO:0000259" key="7">
    <source>
        <dbReference type="Pfam" id="PF00082"/>
    </source>
</evidence>
<dbReference type="AlphaFoldDB" id="A0A1C5GE80"/>
<dbReference type="Gene3D" id="2.60.40.1120">
    <property type="entry name" value="Carboxypeptidase-like, regulatory domain"/>
    <property type="match status" value="3"/>
</dbReference>
<feature type="chain" id="PRO_5038566303" evidence="6">
    <location>
        <begin position="30"/>
        <end position="1189"/>
    </location>
</feature>
<accession>A0A1C5GE80</accession>
<organism evidence="9 10">
    <name type="scientific">Micromonospora echinofusca</name>
    <dbReference type="NCBI Taxonomy" id="47858"/>
    <lineage>
        <taxon>Bacteria</taxon>
        <taxon>Bacillati</taxon>
        <taxon>Actinomycetota</taxon>
        <taxon>Actinomycetes</taxon>
        <taxon>Micromonosporales</taxon>
        <taxon>Micromonosporaceae</taxon>
        <taxon>Micromonospora</taxon>
    </lineage>
</organism>
<name>A0A1C5GE80_MICEH</name>
<protein>
    <submittedName>
        <fullName evidence="9">Serine protease, subtilisin family</fullName>
    </submittedName>
</protein>
<evidence type="ECO:0000256" key="1">
    <source>
        <dbReference type="ARBA" id="ARBA00011073"/>
    </source>
</evidence>
<dbReference type="Pfam" id="PF11721">
    <property type="entry name" value="Malectin"/>
    <property type="match status" value="1"/>
</dbReference>
<feature type="active site" description="Charge relay system" evidence="5">
    <location>
        <position position="195"/>
    </location>
</feature>
<evidence type="ECO:0000313" key="9">
    <source>
        <dbReference type="EMBL" id="SCG17872.1"/>
    </source>
</evidence>
<reference evidence="9 10" key="1">
    <citation type="submission" date="2016-06" db="EMBL/GenBank/DDBJ databases">
        <authorList>
            <person name="Kjaerup R.B."/>
            <person name="Dalgaard T.S."/>
            <person name="Juul-Madsen H.R."/>
        </authorList>
    </citation>
    <scope>NUCLEOTIDE SEQUENCE [LARGE SCALE GENOMIC DNA]</scope>
    <source>
        <strain evidence="9 10">DSM 43913</strain>
    </source>
</reference>
<evidence type="ECO:0000256" key="5">
    <source>
        <dbReference type="PROSITE-ProRule" id="PRU01240"/>
    </source>
</evidence>
<feature type="signal peptide" evidence="6">
    <location>
        <begin position="1"/>
        <end position="29"/>
    </location>
</feature>
<dbReference type="InterPro" id="IPR021720">
    <property type="entry name" value="Malectin_dom"/>
</dbReference>
<dbReference type="InterPro" id="IPR008979">
    <property type="entry name" value="Galactose-bd-like_sf"/>
</dbReference>
<evidence type="ECO:0000256" key="6">
    <source>
        <dbReference type="SAM" id="SignalP"/>
    </source>
</evidence>
<dbReference type="PANTHER" id="PTHR43806:SF11">
    <property type="entry name" value="CEREVISIN-RELATED"/>
    <property type="match status" value="1"/>
</dbReference>
<comment type="similarity">
    <text evidence="1 5">Belongs to the peptidase S8 family.</text>
</comment>
<dbReference type="GO" id="GO:0004252">
    <property type="term" value="F:serine-type endopeptidase activity"/>
    <property type="evidence" value="ECO:0007669"/>
    <property type="project" value="UniProtKB-UniRule"/>
</dbReference>
<feature type="domain" description="Peptidase S8/S53" evidence="7">
    <location>
        <begin position="186"/>
        <end position="463"/>
    </location>
</feature>
<dbReference type="InterPro" id="IPR050131">
    <property type="entry name" value="Peptidase_S8_subtilisin-like"/>
</dbReference>
<evidence type="ECO:0000313" key="10">
    <source>
        <dbReference type="Proteomes" id="UP000198251"/>
    </source>
</evidence>
<dbReference type="SUPFAM" id="SSF49785">
    <property type="entry name" value="Galactose-binding domain-like"/>
    <property type="match status" value="1"/>
</dbReference>
<dbReference type="InterPro" id="IPR013784">
    <property type="entry name" value="Carb-bd-like_fold"/>
</dbReference>
<evidence type="ECO:0000256" key="4">
    <source>
        <dbReference type="ARBA" id="ARBA00022825"/>
    </source>
</evidence>
<dbReference type="Gene3D" id="3.40.50.200">
    <property type="entry name" value="Peptidase S8/S53 domain"/>
    <property type="match status" value="1"/>
</dbReference>
<proteinExistence type="inferred from homology"/>
<dbReference type="SUPFAM" id="SSF49452">
    <property type="entry name" value="Starch-binding domain-like"/>
    <property type="match status" value="3"/>
</dbReference>
<evidence type="ECO:0000256" key="2">
    <source>
        <dbReference type="ARBA" id="ARBA00022670"/>
    </source>
</evidence>
<feature type="active site" description="Charge relay system" evidence="5">
    <location>
        <position position="412"/>
    </location>
</feature>
<dbReference type="InterPro" id="IPR015500">
    <property type="entry name" value="Peptidase_S8_subtilisin-rel"/>
</dbReference>
<gene>
    <name evidence="9" type="ORF">GA0070610_4195</name>
</gene>
<evidence type="ECO:0000256" key="3">
    <source>
        <dbReference type="ARBA" id="ARBA00022801"/>
    </source>
</evidence>
<keyword evidence="10" id="KW-1185">Reference proteome</keyword>
<dbReference type="InterPro" id="IPR000209">
    <property type="entry name" value="Peptidase_S8/S53_dom"/>
</dbReference>
<dbReference type="InterPro" id="IPR036852">
    <property type="entry name" value="Peptidase_S8/S53_dom_sf"/>
</dbReference>
<dbReference type="PRINTS" id="PR00723">
    <property type="entry name" value="SUBTILISIN"/>
</dbReference>
<dbReference type="Gene3D" id="2.60.120.430">
    <property type="entry name" value="Galactose-binding lectin"/>
    <property type="match status" value="1"/>
</dbReference>
<dbReference type="GO" id="GO:0006508">
    <property type="term" value="P:proteolysis"/>
    <property type="evidence" value="ECO:0007669"/>
    <property type="project" value="UniProtKB-KW"/>
</dbReference>
<keyword evidence="4 5" id="KW-0720">Serine protease</keyword>
<dbReference type="Pfam" id="PF00082">
    <property type="entry name" value="Peptidase_S8"/>
    <property type="match status" value="1"/>
</dbReference>
<dbReference type="GO" id="GO:0030246">
    <property type="term" value="F:carbohydrate binding"/>
    <property type="evidence" value="ECO:0007669"/>
    <property type="project" value="InterPro"/>
</dbReference>
<sequence length="1189" mass="123248">MSPRRWRMAAVGLAVGLTLPIGTAAPAAAAPDSADTKGRAVAAKVDGKVTTRLAREGRASYWVFLDSKADLSGAASLRGKTEKAAHVHRTKTAHAERSQAGLRAMLARKGAEFTPFWLVNAIRVTGDAGLLGDLAVRTDVAEILADDPVEIPKPLPGETVPTTNATEWNIDRINAPRVWNELNVRGEGIVVANIDSGVDVTHPAVAASYRGRNGDGTLDHNYNWFDPADVCPTDAPCDNNNHGTHTMGTMVGSDGANVIGVAPGARWIAAKGCETSGCSRASLLASGQWIVAPTDLNGANPRPDLAPDVVNNSWGSSAYDPWYTEIVSSWVAAGIFPAFSNGNSGPSCNTSGSPGSYTISYSSGAFDVNNAIASFSSRGTGENGDIKPNIAAPGANVRSSVPGGYSALSGTSMASPHTAATVALMWSASPALQGDVAETKRILDDTAIDVDALTCGGTVDDNNVFGEGRLDAYAAVDATPRGALGALGGRVTSGGNPLAGADVTVTGPMTRVTSTGADGSYALDRLMVGSYTVSVSKFGYTTATTSVAITENQTVDADVALEAAPSATLSGTVRTSNGTAGGATVAVLGTPLTATADADGRYSVTVPHGTYDVRFAHTYRCSDEVTRSAQVGADTVLDVTLPDRVDSFGYACGPAGGSFVAGTQLLETLTGDNRSVPVTLPFRVPLYGNSYRQAWVSTNGVLGFGTSSTSRLNTALPNTTNPDLALFPFWDDLYVEEDSGVYTAVTGAAPRRTFVVEWRNVSIFADRSMRLTFSAAIGEDGSITYRYADIDGDGAETGTGATIGLENVDGTVGFEYSYNAQAVADGTAITFRATRSGVLSGVVTDANDGRPVAGATVTARVGDATATQTTEADGTYLIQAPAGTVEFAIDKQHYEAASGSVAVQAGAAEVRSAALRTARVGTPTSELTVVSGAEQTRSRQITLSNTGVLDTDVTVSELNSDGTPQDVSWLGLSGATVTLGSGGRHTVGVATSTAGLAPGSFHQAKLRISSASGRQPVLDVPVTLVVPRTTLAIDAGATSARADVEGQTWSPDRAWAAGGAGYLGTSSRRTTSTPITGTNDPARFASQREGMYEYRVDGLADGHYTVELDFAEVKRQYPDRRVFDVLIEGQEVLPSLDVAGEVGSYAALSRTYTVRVIDGQLNVRFVTHKGYSVPIVNALRVTDRPDLLS</sequence>
<keyword evidence="6" id="KW-0732">Signal</keyword>
<dbReference type="SUPFAM" id="SSF52743">
    <property type="entry name" value="Subtilisin-like"/>
    <property type="match status" value="1"/>
</dbReference>
<dbReference type="PROSITE" id="PS51892">
    <property type="entry name" value="SUBTILASE"/>
    <property type="match status" value="1"/>
</dbReference>
<dbReference type="Pfam" id="PF13620">
    <property type="entry name" value="CarboxypepD_reg"/>
    <property type="match status" value="3"/>
</dbReference>
<keyword evidence="3 5" id="KW-0378">Hydrolase</keyword>
<evidence type="ECO:0000259" key="8">
    <source>
        <dbReference type="Pfam" id="PF11721"/>
    </source>
</evidence>
<feature type="active site" description="Charge relay system" evidence="5">
    <location>
        <position position="242"/>
    </location>
</feature>
<dbReference type="InterPro" id="IPR023828">
    <property type="entry name" value="Peptidase_S8_Ser-AS"/>
</dbReference>
<dbReference type="Proteomes" id="UP000198251">
    <property type="component" value="Chromosome I"/>
</dbReference>
<dbReference type="EMBL" id="LT607733">
    <property type="protein sequence ID" value="SCG17872.1"/>
    <property type="molecule type" value="Genomic_DNA"/>
</dbReference>